<dbReference type="GeneID" id="22911556"/>
<reference evidence="2" key="1">
    <citation type="submission" date="2013-12" db="EMBL/GenBank/DDBJ databases">
        <authorList>
            <person name="Omoto C.K."/>
            <person name="Sibley D."/>
            <person name="Venepally P."/>
            <person name="Hadjithomas M."/>
            <person name="Karamycheva S."/>
            <person name="Brunk B."/>
            <person name="Roos D."/>
            <person name="Caler E."/>
            <person name="Lorenzi H."/>
        </authorList>
    </citation>
    <scope>NUCLEOTIDE SEQUENCE</scope>
</reference>
<feature type="compositionally biased region" description="Basic and acidic residues" evidence="1">
    <location>
        <begin position="45"/>
        <end position="63"/>
    </location>
</feature>
<evidence type="ECO:0000313" key="2">
    <source>
        <dbReference type="EMBL" id="EZG78169.1"/>
    </source>
</evidence>
<sequence>MAIGDALKSVEERAEALKQEVKNLSQSKSDLDVELKQAEQALAHVRSEEAGLRTQAEESRADLAESQTELAKVTETLDEMAQRRDKLSTAIGQLQQQRESLERECTAKEQTLGVLKTQCSHMEQQIEEFDRKLQEFNTSVNECPEIIAMEKTIADKQNQLHSIKEETARQVDRFRRVEAKLERTLQWLKNNGIALDDQYVPHRSTPTYYRAGSASTLEQPSTSTTGPLTGPDTRANLDPFSAEQLRVLERTADDLLRPAEALRADALRSEALRADALRSEALRADALRSEALRSEALRSEALRSEALRSEALRSAATLRSETPHTLLRPTDHAFAHQHSSLPDNQFELLQGFRSDGTGRRLFPVHAEWATSDDQRRYGFADTATNSVAKESSIGEWK</sequence>
<accession>A0A023BA93</accession>
<feature type="region of interest" description="Disordered" evidence="1">
    <location>
        <begin position="212"/>
        <end position="236"/>
    </location>
</feature>
<name>A0A023BA93_GRENI</name>
<dbReference type="SUPFAM" id="SSF57997">
    <property type="entry name" value="Tropomyosin"/>
    <property type="match status" value="1"/>
</dbReference>
<dbReference type="Proteomes" id="UP000019763">
    <property type="component" value="Unassembled WGS sequence"/>
</dbReference>
<gene>
    <name evidence="2" type="ORF">GNI_040410</name>
</gene>
<keyword evidence="3" id="KW-1185">Reference proteome</keyword>
<dbReference type="EMBL" id="AFNH02000309">
    <property type="protein sequence ID" value="EZG78169.1"/>
    <property type="molecule type" value="Genomic_DNA"/>
</dbReference>
<feature type="compositionally biased region" description="Low complexity" evidence="1">
    <location>
        <begin position="220"/>
        <end position="233"/>
    </location>
</feature>
<dbReference type="AlphaFoldDB" id="A0A023BA93"/>
<dbReference type="OrthoDB" id="8956542at2759"/>
<dbReference type="RefSeq" id="XP_011129434.1">
    <property type="nucleotide sequence ID" value="XM_011131132.1"/>
</dbReference>
<protein>
    <submittedName>
        <fullName evidence="2">Synaptonemal complex protein 1</fullName>
    </submittedName>
</protein>
<dbReference type="Gene3D" id="1.10.287.1490">
    <property type="match status" value="1"/>
</dbReference>
<comment type="caution">
    <text evidence="2">The sequence shown here is derived from an EMBL/GenBank/DDBJ whole genome shotgun (WGS) entry which is preliminary data.</text>
</comment>
<evidence type="ECO:0000313" key="3">
    <source>
        <dbReference type="Proteomes" id="UP000019763"/>
    </source>
</evidence>
<evidence type="ECO:0000256" key="1">
    <source>
        <dbReference type="SAM" id="MobiDB-lite"/>
    </source>
</evidence>
<proteinExistence type="predicted"/>
<organism evidence="2 3">
    <name type="scientific">Gregarina niphandrodes</name>
    <name type="common">Septate eugregarine</name>
    <dbReference type="NCBI Taxonomy" id="110365"/>
    <lineage>
        <taxon>Eukaryota</taxon>
        <taxon>Sar</taxon>
        <taxon>Alveolata</taxon>
        <taxon>Apicomplexa</taxon>
        <taxon>Conoidasida</taxon>
        <taxon>Gregarinasina</taxon>
        <taxon>Eugregarinorida</taxon>
        <taxon>Gregarinidae</taxon>
        <taxon>Gregarina</taxon>
    </lineage>
</organism>
<feature type="region of interest" description="Disordered" evidence="1">
    <location>
        <begin position="45"/>
        <end position="64"/>
    </location>
</feature>
<dbReference type="VEuPathDB" id="CryptoDB:GNI_040410"/>